<dbReference type="AlphaFoldDB" id="A0AAN7UUK1"/>
<keyword evidence="8" id="KW-1185">Reference proteome</keyword>
<evidence type="ECO:0000256" key="1">
    <source>
        <dbReference type="ARBA" id="ARBA00022723"/>
    </source>
</evidence>
<accession>A0AAN7UUK1</accession>
<keyword evidence="1" id="KW-0479">Metal-binding</keyword>
<keyword evidence="3" id="KW-0805">Transcription regulation</keyword>
<dbReference type="PANTHER" id="PTHR36206">
    <property type="entry name" value="ASPERCRYPTIN BIOSYNTHESIS CLUSTER-SPECIFIC TRANSCRIPTION REGULATOR ATNN-RELATED"/>
    <property type="match status" value="1"/>
</dbReference>
<keyword evidence="6" id="KW-0539">Nucleus</keyword>
<dbReference type="InterPro" id="IPR021858">
    <property type="entry name" value="Fun_TF"/>
</dbReference>
<protein>
    <submittedName>
        <fullName evidence="7">Uncharacterized protein</fullName>
    </submittedName>
</protein>
<evidence type="ECO:0000256" key="6">
    <source>
        <dbReference type="ARBA" id="ARBA00023242"/>
    </source>
</evidence>
<name>A0AAN7UUK1_9PEZI</name>
<evidence type="ECO:0000256" key="2">
    <source>
        <dbReference type="ARBA" id="ARBA00022833"/>
    </source>
</evidence>
<evidence type="ECO:0000256" key="3">
    <source>
        <dbReference type="ARBA" id="ARBA00023015"/>
    </source>
</evidence>
<gene>
    <name evidence="7" type="ORF">RRF57_008820</name>
</gene>
<reference evidence="7 8" key="1">
    <citation type="submission" date="2023-10" db="EMBL/GenBank/DDBJ databases">
        <title>Draft genome sequence of Xylaria bambusicola isolate GMP-LS, the root and basal stem rot pathogen of sugarcane in Indonesia.</title>
        <authorList>
            <person name="Selvaraj P."/>
            <person name="Muralishankar V."/>
            <person name="Muruganantham S."/>
            <person name="Sp S."/>
            <person name="Haryani S."/>
            <person name="Lau K.J.X."/>
            <person name="Naqvi N.I."/>
        </authorList>
    </citation>
    <scope>NUCLEOTIDE SEQUENCE [LARGE SCALE GENOMIC DNA]</scope>
    <source>
        <strain evidence="7">GMP-LS</strain>
    </source>
</reference>
<keyword evidence="4" id="KW-0238">DNA-binding</keyword>
<evidence type="ECO:0000313" key="7">
    <source>
        <dbReference type="EMBL" id="KAK5633106.1"/>
    </source>
</evidence>
<dbReference type="CDD" id="cd12148">
    <property type="entry name" value="fungal_TF_MHR"/>
    <property type="match status" value="1"/>
</dbReference>
<sequence length="456" mass="50615">MRGRVCGGYSAAVGRQQVGCSSAVSHRIAAYAIPFRIPGSQQDRRLLHYFCVRGADDLSGHLASDFWTRLVLQYSHDHISVRQAVVALSCAHQYYTTTEDIAGSVSTDATVNYTRAMRSLRKYMSASIDHKNVSALVPLICSVVFFSFENMQGNTEAALRHLNSGIAILAHRREADSLAPSDRDREEIGSLERMLTRLDLQASMFDDARLPLLTPILSPGSKASTFEKFESLGNAQAELTGLQSCMLRFLISNNTYKFWPEHNLPDDVKLEKKAIEVAYTEWKIKFDQLLHSQSAQVRETPQDPAITILRIHYLIFRLLLSHSLPYDPSVFSGSPNSTRHRTLNEVLDLVESVPRARGATSRSVGTEAGIIPPLFLIMVKCTDPAIFKRALELLLNMSGSREGMFHSHVVAEIAMRFASQHQTPPGTVALEWQAADAFEERVNGLTGVAQNLGIIS</sequence>
<organism evidence="7 8">
    <name type="scientific">Xylaria bambusicola</name>
    <dbReference type="NCBI Taxonomy" id="326684"/>
    <lineage>
        <taxon>Eukaryota</taxon>
        <taxon>Fungi</taxon>
        <taxon>Dikarya</taxon>
        <taxon>Ascomycota</taxon>
        <taxon>Pezizomycotina</taxon>
        <taxon>Sordariomycetes</taxon>
        <taxon>Xylariomycetidae</taxon>
        <taxon>Xylariales</taxon>
        <taxon>Xylariaceae</taxon>
        <taxon>Xylaria</taxon>
    </lineage>
</organism>
<dbReference type="EMBL" id="JAWHQM010000030">
    <property type="protein sequence ID" value="KAK5633106.1"/>
    <property type="molecule type" value="Genomic_DNA"/>
</dbReference>
<keyword evidence="2" id="KW-0862">Zinc</keyword>
<evidence type="ECO:0000256" key="4">
    <source>
        <dbReference type="ARBA" id="ARBA00023125"/>
    </source>
</evidence>
<dbReference type="GO" id="GO:0046872">
    <property type="term" value="F:metal ion binding"/>
    <property type="evidence" value="ECO:0007669"/>
    <property type="project" value="UniProtKB-KW"/>
</dbReference>
<evidence type="ECO:0000313" key="8">
    <source>
        <dbReference type="Proteomes" id="UP001305414"/>
    </source>
</evidence>
<dbReference type="PANTHER" id="PTHR36206:SF4">
    <property type="entry name" value="HYPOTHETICAL CONSERVED PROTEIN (EUROFUNG)-RELATED"/>
    <property type="match status" value="1"/>
</dbReference>
<keyword evidence="5" id="KW-0804">Transcription</keyword>
<dbReference type="Proteomes" id="UP001305414">
    <property type="component" value="Unassembled WGS sequence"/>
</dbReference>
<comment type="caution">
    <text evidence="7">The sequence shown here is derived from an EMBL/GenBank/DDBJ whole genome shotgun (WGS) entry which is preliminary data.</text>
</comment>
<evidence type="ECO:0000256" key="5">
    <source>
        <dbReference type="ARBA" id="ARBA00023163"/>
    </source>
</evidence>
<dbReference type="InterPro" id="IPR052360">
    <property type="entry name" value="Transcr_Regulatory_Proteins"/>
</dbReference>
<dbReference type="GO" id="GO:0003677">
    <property type="term" value="F:DNA binding"/>
    <property type="evidence" value="ECO:0007669"/>
    <property type="project" value="UniProtKB-KW"/>
</dbReference>
<proteinExistence type="predicted"/>
<dbReference type="Pfam" id="PF11951">
    <property type="entry name" value="Fungal_trans_2"/>
    <property type="match status" value="1"/>
</dbReference>